<feature type="domain" description="GGDEF" evidence="4">
    <location>
        <begin position="211"/>
        <end position="344"/>
    </location>
</feature>
<dbReference type="Gene3D" id="3.30.70.270">
    <property type="match status" value="1"/>
</dbReference>
<dbReference type="InterPro" id="IPR050469">
    <property type="entry name" value="Diguanylate_Cyclase"/>
</dbReference>
<dbReference type="EC" id="2.7.7.65" evidence="1"/>
<keyword evidence="3" id="KW-0812">Transmembrane</keyword>
<keyword evidence="6" id="KW-1185">Reference proteome</keyword>
<dbReference type="CDD" id="cd01949">
    <property type="entry name" value="GGDEF"/>
    <property type="match status" value="1"/>
</dbReference>
<evidence type="ECO:0000256" key="1">
    <source>
        <dbReference type="ARBA" id="ARBA00012528"/>
    </source>
</evidence>
<dbReference type="EMBL" id="PDEA01000001">
    <property type="protein sequence ID" value="PEH88139.1"/>
    <property type="molecule type" value="Genomic_DNA"/>
</dbReference>
<gene>
    <name evidence="5" type="ORF">CRM82_05555</name>
</gene>
<dbReference type="SMART" id="SM00267">
    <property type="entry name" value="GGDEF"/>
    <property type="match status" value="1"/>
</dbReference>
<feature type="transmembrane region" description="Helical" evidence="3">
    <location>
        <begin position="12"/>
        <end position="33"/>
    </location>
</feature>
<feature type="transmembrane region" description="Helical" evidence="3">
    <location>
        <begin position="117"/>
        <end position="134"/>
    </location>
</feature>
<dbReference type="NCBIfam" id="TIGR00254">
    <property type="entry name" value="GGDEF"/>
    <property type="match status" value="1"/>
</dbReference>
<accession>A0A2A7US04</accession>
<evidence type="ECO:0000256" key="2">
    <source>
        <dbReference type="ARBA" id="ARBA00034247"/>
    </source>
</evidence>
<comment type="catalytic activity">
    <reaction evidence="2">
        <text>2 GTP = 3',3'-c-di-GMP + 2 diphosphate</text>
        <dbReference type="Rhea" id="RHEA:24898"/>
        <dbReference type="ChEBI" id="CHEBI:33019"/>
        <dbReference type="ChEBI" id="CHEBI:37565"/>
        <dbReference type="ChEBI" id="CHEBI:58805"/>
        <dbReference type="EC" id="2.7.7.65"/>
    </reaction>
</comment>
<dbReference type="GO" id="GO:0043709">
    <property type="term" value="P:cell adhesion involved in single-species biofilm formation"/>
    <property type="evidence" value="ECO:0007669"/>
    <property type="project" value="TreeGrafter"/>
</dbReference>
<keyword evidence="3" id="KW-0472">Membrane</keyword>
<evidence type="ECO:0000256" key="3">
    <source>
        <dbReference type="SAM" id="Phobius"/>
    </source>
</evidence>
<dbReference type="InterPro" id="IPR000160">
    <property type="entry name" value="GGDEF_dom"/>
</dbReference>
<name>A0A2A7US04_COMTR</name>
<dbReference type="PANTHER" id="PTHR45138:SF9">
    <property type="entry name" value="DIGUANYLATE CYCLASE DGCM-RELATED"/>
    <property type="match status" value="1"/>
</dbReference>
<evidence type="ECO:0000259" key="4">
    <source>
        <dbReference type="PROSITE" id="PS50887"/>
    </source>
</evidence>
<sequence>MSTTAQPLHESYRLLIRFCAVVVCLVHLAFIPIFAGTGVHALAAGNVLSVLAYGYAYWQSRPQGNVRLAADVIALEIGLHAVAATLAIGWSSGFHYLMIPMVPVCMLSATRPRAARMGIVLCISLAYIGLRFWSSRHPPFYRLSDGLLQALEYGCLVTLFLAFITIALRYHDIIVEAHEMLRHEAFTDPLTGALNRRRLAQVATLPPAADTHSALLLCDLDHFKLVNDQYGHSVGDQVLQAFYRQLLECTRGGDHVCRWGGEEFLVLLPQTDMAVARMVAYRLRASVERTSVRLLSGELLFITVTVGLTHLGPGEPLQAAVHRADEALYRGKAAGRNQVQDSTVERPVPVAELQV</sequence>
<dbReference type="InterPro" id="IPR029787">
    <property type="entry name" value="Nucleotide_cyclase"/>
</dbReference>
<dbReference type="GO" id="GO:0005886">
    <property type="term" value="C:plasma membrane"/>
    <property type="evidence" value="ECO:0007669"/>
    <property type="project" value="TreeGrafter"/>
</dbReference>
<dbReference type="Pfam" id="PF00990">
    <property type="entry name" value="GGDEF"/>
    <property type="match status" value="1"/>
</dbReference>
<dbReference type="PROSITE" id="PS50887">
    <property type="entry name" value="GGDEF"/>
    <property type="match status" value="1"/>
</dbReference>
<dbReference type="FunFam" id="3.30.70.270:FF:000001">
    <property type="entry name" value="Diguanylate cyclase domain protein"/>
    <property type="match status" value="1"/>
</dbReference>
<protein>
    <recommendedName>
        <fullName evidence="1">diguanylate cyclase</fullName>
        <ecNumber evidence="1">2.7.7.65</ecNumber>
    </recommendedName>
</protein>
<organism evidence="5 6">
    <name type="scientific">Comamonas terrigena</name>
    <dbReference type="NCBI Taxonomy" id="32013"/>
    <lineage>
        <taxon>Bacteria</taxon>
        <taxon>Pseudomonadati</taxon>
        <taxon>Pseudomonadota</taxon>
        <taxon>Betaproteobacteria</taxon>
        <taxon>Burkholderiales</taxon>
        <taxon>Comamonadaceae</taxon>
        <taxon>Comamonas</taxon>
    </lineage>
</organism>
<dbReference type="OrthoDB" id="9813903at2"/>
<feature type="transmembrane region" description="Helical" evidence="3">
    <location>
        <begin position="68"/>
        <end position="88"/>
    </location>
</feature>
<reference evidence="6" key="1">
    <citation type="submission" date="2017-09" db="EMBL/GenBank/DDBJ databases">
        <title>FDA dAtabase for Regulatory Grade micrObial Sequences (FDA-ARGOS): Supporting development and validation of Infectious Disease Dx tests.</title>
        <authorList>
            <person name="Minogue T."/>
            <person name="Wolcott M."/>
            <person name="Wasieloski L."/>
            <person name="Aguilar W."/>
            <person name="Moore D."/>
            <person name="Tallon L."/>
            <person name="Sadzewicz L."/>
            <person name="Ott S."/>
            <person name="Zhao X."/>
            <person name="Nagaraj S."/>
            <person name="Vavikolanu K."/>
            <person name="Aluvathingal J."/>
            <person name="Nadendla S."/>
            <person name="Sichtig H."/>
        </authorList>
    </citation>
    <scope>NUCLEOTIDE SEQUENCE [LARGE SCALE GENOMIC DNA]</scope>
    <source>
        <strain evidence="6">FDAARGOS_394</strain>
    </source>
</reference>
<dbReference type="RefSeq" id="WP_066540068.1">
    <property type="nucleotide sequence ID" value="NZ_DALZQJ010000003.1"/>
</dbReference>
<evidence type="ECO:0000313" key="6">
    <source>
        <dbReference type="Proteomes" id="UP000220246"/>
    </source>
</evidence>
<evidence type="ECO:0000313" key="5">
    <source>
        <dbReference type="EMBL" id="PEH88139.1"/>
    </source>
</evidence>
<dbReference type="PANTHER" id="PTHR45138">
    <property type="entry name" value="REGULATORY COMPONENTS OF SENSORY TRANSDUCTION SYSTEM"/>
    <property type="match status" value="1"/>
</dbReference>
<dbReference type="GO" id="GO:0052621">
    <property type="term" value="F:diguanylate cyclase activity"/>
    <property type="evidence" value="ECO:0007669"/>
    <property type="project" value="UniProtKB-EC"/>
</dbReference>
<keyword evidence="3" id="KW-1133">Transmembrane helix</keyword>
<dbReference type="Proteomes" id="UP000220246">
    <property type="component" value="Unassembled WGS sequence"/>
</dbReference>
<dbReference type="SUPFAM" id="SSF55073">
    <property type="entry name" value="Nucleotide cyclase"/>
    <property type="match status" value="1"/>
</dbReference>
<feature type="transmembrane region" description="Helical" evidence="3">
    <location>
        <begin position="146"/>
        <end position="168"/>
    </location>
</feature>
<proteinExistence type="predicted"/>
<dbReference type="InterPro" id="IPR043128">
    <property type="entry name" value="Rev_trsase/Diguanyl_cyclase"/>
</dbReference>
<dbReference type="GO" id="GO:1902201">
    <property type="term" value="P:negative regulation of bacterial-type flagellum-dependent cell motility"/>
    <property type="evidence" value="ECO:0007669"/>
    <property type="project" value="TreeGrafter"/>
</dbReference>
<dbReference type="GeneID" id="80800055"/>
<feature type="transmembrane region" description="Helical" evidence="3">
    <location>
        <begin position="39"/>
        <end position="56"/>
    </location>
</feature>
<comment type="caution">
    <text evidence="5">The sequence shown here is derived from an EMBL/GenBank/DDBJ whole genome shotgun (WGS) entry which is preliminary data.</text>
</comment>
<dbReference type="AlphaFoldDB" id="A0A2A7US04"/>
<dbReference type="STRING" id="1219032.GCA_001515545_03235"/>